<organism evidence="3">
    <name type="scientific">viral metagenome</name>
    <dbReference type="NCBI Taxonomy" id="1070528"/>
    <lineage>
        <taxon>unclassified sequences</taxon>
        <taxon>metagenomes</taxon>
        <taxon>organismal metagenomes</taxon>
    </lineage>
</organism>
<evidence type="ECO:0000313" key="3">
    <source>
        <dbReference type="EMBL" id="QJB00834.1"/>
    </source>
</evidence>
<sequence length="299" mass="31609">MSRTESFQRRWASDPVPGQFESPPNAIMDLGWQGGAQAQLPEAKWENWWHHRVDEALHEIEENGAPEWFNDVPYKVGALAHAGGKNWVAVIANSNISPTGPDNTGQWKEVVVDVMAAISLAAPPTMIGYFFRSTAPAGWLKANGEAIAIATYPALAEAMYVGDERNATAPSGYRCTDPANPSGTRSTTGAYIVKPEIRGEFIRGVDDGRGVDPGRLVGSTQKGSLIAFDPTVAAPAVAGLHTTGADASIRADLGVDTPQGADYPNANVVTDPASSTYSVSAAAGVARPRSVAFLACIKY</sequence>
<feature type="region of interest" description="Disordered" evidence="1">
    <location>
        <begin position="1"/>
        <end position="24"/>
    </location>
</feature>
<dbReference type="AlphaFoldDB" id="A0A6M3M171"/>
<evidence type="ECO:0000256" key="1">
    <source>
        <dbReference type="SAM" id="MobiDB-lite"/>
    </source>
</evidence>
<dbReference type="Gene3D" id="3.90.1340.10">
    <property type="entry name" value="Phage tail collar domain"/>
    <property type="match status" value="1"/>
</dbReference>
<gene>
    <name evidence="3" type="ORF">MM171A00157_0003</name>
    <name evidence="4" type="ORF">MM171B00143_0038</name>
</gene>
<dbReference type="InterPro" id="IPR037053">
    <property type="entry name" value="Phage_tail_collar_dom_sf"/>
</dbReference>
<dbReference type="InterPro" id="IPR011083">
    <property type="entry name" value="Phage_tail_collar_dom"/>
</dbReference>
<accession>A0A6M3M171</accession>
<feature type="domain" description="Phage tail collar" evidence="2">
    <location>
        <begin position="127"/>
        <end position="165"/>
    </location>
</feature>
<proteinExistence type="predicted"/>
<dbReference type="EMBL" id="MT143702">
    <property type="protein sequence ID" value="QJB00834.1"/>
    <property type="molecule type" value="Genomic_DNA"/>
</dbReference>
<evidence type="ECO:0000259" key="2">
    <source>
        <dbReference type="Pfam" id="PF07484"/>
    </source>
</evidence>
<evidence type="ECO:0000313" key="4">
    <source>
        <dbReference type="EMBL" id="QJB05067.1"/>
    </source>
</evidence>
<name>A0A6M3M171_9ZZZZ</name>
<protein>
    <submittedName>
        <fullName evidence="3">Putative tail collar protein</fullName>
    </submittedName>
</protein>
<dbReference type="Pfam" id="PF07484">
    <property type="entry name" value="Collar"/>
    <property type="match status" value="1"/>
</dbReference>
<reference evidence="3" key="1">
    <citation type="submission" date="2020-03" db="EMBL/GenBank/DDBJ databases">
        <title>The deep terrestrial virosphere.</title>
        <authorList>
            <person name="Holmfeldt K."/>
            <person name="Nilsson E."/>
            <person name="Simone D."/>
            <person name="Lopez-Fernandez M."/>
            <person name="Wu X."/>
            <person name="de Brujin I."/>
            <person name="Lundin D."/>
            <person name="Andersson A."/>
            <person name="Bertilsson S."/>
            <person name="Dopson M."/>
        </authorList>
    </citation>
    <scope>NUCLEOTIDE SEQUENCE</scope>
    <source>
        <strain evidence="3">MM171A00157</strain>
        <strain evidence="4">MM171B00143</strain>
    </source>
</reference>
<feature type="compositionally biased region" description="Basic and acidic residues" evidence="1">
    <location>
        <begin position="1"/>
        <end position="12"/>
    </location>
</feature>
<dbReference type="SUPFAM" id="SSF88874">
    <property type="entry name" value="Receptor-binding domain of short tail fibre protein gp12"/>
    <property type="match status" value="1"/>
</dbReference>
<dbReference type="EMBL" id="MT143894">
    <property type="protein sequence ID" value="QJB05067.1"/>
    <property type="molecule type" value="Genomic_DNA"/>
</dbReference>